<protein>
    <recommendedName>
        <fullName evidence="3 20">DNA polymerase III subunit epsilon</fullName>
        <ecNumber evidence="2 20">2.7.7.7</ecNumber>
    </recommendedName>
</protein>
<dbReference type="GO" id="GO:0003887">
    <property type="term" value="F:DNA-directed DNA polymerase activity"/>
    <property type="evidence" value="ECO:0007669"/>
    <property type="project" value="UniProtKB-KW"/>
</dbReference>
<gene>
    <name evidence="20 22" type="primary">dnaQ</name>
    <name evidence="22" type="ORF">ASN_303</name>
</gene>
<keyword evidence="5 20" id="KW-0548">Nucleotidyltransferase</keyword>
<dbReference type="GO" id="GO:0003677">
    <property type="term" value="F:DNA binding"/>
    <property type="evidence" value="ECO:0007669"/>
    <property type="project" value="InterPro"/>
</dbReference>
<dbReference type="GO" id="GO:0005829">
    <property type="term" value="C:cytosol"/>
    <property type="evidence" value="ECO:0007669"/>
    <property type="project" value="TreeGrafter"/>
</dbReference>
<evidence type="ECO:0000256" key="11">
    <source>
        <dbReference type="ARBA" id="ARBA00022842"/>
    </source>
</evidence>
<dbReference type="AlphaFoldDB" id="A0A0U5EQM8"/>
<dbReference type="InterPro" id="IPR006309">
    <property type="entry name" value="DnaQ_proteo"/>
</dbReference>
<keyword evidence="6 20" id="KW-0235">DNA replication</keyword>
<evidence type="ECO:0000256" key="17">
    <source>
        <dbReference type="PIRSR" id="PIRSR606309-1"/>
    </source>
</evidence>
<feature type="domain" description="Exonuclease" evidence="21">
    <location>
        <begin position="3"/>
        <end position="173"/>
    </location>
</feature>
<comment type="subunit">
    <text evidence="15 20">DNA polymerase III contains a core (composed of alpha, epsilon and theta chains) that associates with a tau subunit. This core dimerizes to form the POLIII' complex. PolIII' associates with the gamma complex (composed of gamma, delta, delta', psi and chi chains) and with the beta chain to form the complete DNA polymerase III complex.</text>
</comment>
<keyword evidence="8 19" id="KW-0479">Metal-binding</keyword>
<dbReference type="InterPro" id="IPR012337">
    <property type="entry name" value="RNaseH-like_sf"/>
</dbReference>
<sequence>MKRSILFDTETTGLDPATGDRVIEIAAVELVGDLPTGKNFRVLIDPERDVPEEASRVHGFTAADLEGQPKFAEIADEFLAFIGDDPLIAHNARFDFGFLNAELKRAGYKPLDMARMVDTLDMARERFPGMPNSLDALCRRFGVDLSARTTHNALLDCKLLADVYLELMGGRQHGLGLVADGEQAPSVTYEGPAQRRVVRVVPTAEELAAHPRLLPRSKNPCGTRNGFLLQFLKNCGHLLSLPCFFFLENMAQQTDAASGPPEILRPVCLK</sequence>
<evidence type="ECO:0000313" key="23">
    <source>
        <dbReference type="Proteomes" id="UP000056109"/>
    </source>
</evidence>
<dbReference type="EMBL" id="LN606600">
    <property type="protein sequence ID" value="CEF39737.1"/>
    <property type="molecule type" value="Genomic_DNA"/>
</dbReference>
<feature type="binding site" evidence="18">
    <location>
        <position position="53"/>
    </location>
    <ligand>
        <name>substrate</name>
    </ligand>
</feature>
<dbReference type="InterPro" id="IPR013520">
    <property type="entry name" value="Ribonucl_H"/>
</dbReference>
<evidence type="ECO:0000256" key="14">
    <source>
        <dbReference type="ARBA" id="ARBA00025483"/>
    </source>
</evidence>
<dbReference type="Gene3D" id="3.30.420.10">
    <property type="entry name" value="Ribonuclease H-like superfamily/Ribonuclease H"/>
    <property type="match status" value="1"/>
</dbReference>
<evidence type="ECO:0000256" key="9">
    <source>
        <dbReference type="ARBA" id="ARBA00022801"/>
    </source>
</evidence>
<keyword evidence="9 20" id="KW-0378">Hydrolase</keyword>
<evidence type="ECO:0000256" key="15">
    <source>
        <dbReference type="ARBA" id="ARBA00026073"/>
    </source>
</evidence>
<feature type="binding site" evidence="18">
    <location>
        <position position="156"/>
    </location>
    <ligand>
        <name>substrate</name>
    </ligand>
</feature>
<comment type="catalytic activity">
    <reaction evidence="16 20">
        <text>DNA(n) + a 2'-deoxyribonucleoside 5'-triphosphate = DNA(n+1) + diphosphate</text>
        <dbReference type="Rhea" id="RHEA:22508"/>
        <dbReference type="Rhea" id="RHEA-COMP:17339"/>
        <dbReference type="Rhea" id="RHEA-COMP:17340"/>
        <dbReference type="ChEBI" id="CHEBI:33019"/>
        <dbReference type="ChEBI" id="CHEBI:61560"/>
        <dbReference type="ChEBI" id="CHEBI:173112"/>
        <dbReference type="EC" id="2.7.7.7"/>
    </reaction>
</comment>
<dbReference type="Proteomes" id="UP000056109">
    <property type="component" value="Chromosome I"/>
</dbReference>
<keyword evidence="4 20" id="KW-0808">Transferase</keyword>
<evidence type="ECO:0000256" key="20">
    <source>
        <dbReference type="RuleBase" id="RU364087"/>
    </source>
</evidence>
<evidence type="ECO:0000256" key="12">
    <source>
        <dbReference type="ARBA" id="ARBA00022932"/>
    </source>
</evidence>
<dbReference type="GO" id="GO:0046872">
    <property type="term" value="F:metal ion binding"/>
    <property type="evidence" value="ECO:0007669"/>
    <property type="project" value="UniProtKB-KW"/>
</dbReference>
<keyword evidence="13 19" id="KW-0464">Manganese</keyword>
<comment type="function">
    <text evidence="14 20">DNA polymerase III is a complex, multichain enzyme responsible for most of the replicative synthesis in bacteria. The epsilon subunit contain the editing function and is a proofreading 3'-5' exonuclease.</text>
</comment>
<dbReference type="NCBIfam" id="TIGR00573">
    <property type="entry name" value="dnaq"/>
    <property type="match status" value="1"/>
</dbReference>
<comment type="cofactor">
    <cofactor evidence="19">
        <name>Mg(2+)</name>
        <dbReference type="ChEBI" id="CHEBI:18420"/>
    </cofactor>
    <cofactor evidence="19">
        <name>Mn(2+)</name>
        <dbReference type="ChEBI" id="CHEBI:29035"/>
    </cofactor>
    <text evidence="19">Binds 2 divalent metal cations. Magnesium or manganese.</text>
</comment>
<feature type="binding site" evidence="19">
    <location>
        <position position="8"/>
    </location>
    <ligand>
        <name>a divalent metal cation</name>
        <dbReference type="ChEBI" id="CHEBI:60240"/>
        <label>1</label>
        <note>catalytic</note>
    </ligand>
</feature>
<comment type="cofactor">
    <cofactor evidence="1 20">
        <name>Mn(2+)</name>
        <dbReference type="ChEBI" id="CHEBI:29035"/>
    </cofactor>
</comment>
<dbReference type="KEGG" id="asz:ASN_303"/>
<keyword evidence="12 20" id="KW-0239">DNA-directed DNA polymerase</keyword>
<name>A0A0U5EQM8_9PROT</name>
<dbReference type="Pfam" id="PF00929">
    <property type="entry name" value="RNase_T"/>
    <property type="match status" value="1"/>
</dbReference>
<reference evidence="23" key="1">
    <citation type="submission" date="2014-09" db="EMBL/GenBank/DDBJ databases">
        <authorList>
            <person name="Illeghems K.G."/>
        </authorList>
    </citation>
    <scope>NUCLEOTIDE SEQUENCE [LARGE SCALE GENOMIC DNA]</scope>
    <source>
        <strain evidence="23">108B</strain>
    </source>
</reference>
<keyword evidence="11 19" id="KW-0460">Magnesium</keyword>
<feature type="binding site" evidence="19">
    <location>
        <position position="156"/>
    </location>
    <ligand>
        <name>a divalent metal cation</name>
        <dbReference type="ChEBI" id="CHEBI:60240"/>
        <label>1</label>
        <note>catalytic</note>
    </ligand>
</feature>
<dbReference type="EC" id="2.7.7.7" evidence="2 20"/>
<feature type="active site" description="Proton acceptor" evidence="17">
    <location>
        <position position="151"/>
    </location>
</feature>
<keyword evidence="23" id="KW-1185">Reference proteome</keyword>
<dbReference type="PATRIC" id="fig|446692.3.peg.246"/>
<proteinExistence type="predicted"/>
<feature type="binding site" evidence="19">
    <location>
        <position position="10"/>
    </location>
    <ligand>
        <name>a divalent metal cation</name>
        <dbReference type="ChEBI" id="CHEBI:60240"/>
        <label>1</label>
        <note>catalytic</note>
    </ligand>
</feature>
<dbReference type="SMART" id="SM00479">
    <property type="entry name" value="EXOIII"/>
    <property type="match status" value="1"/>
</dbReference>
<dbReference type="GO" id="GO:0045004">
    <property type="term" value="P:DNA replication proofreading"/>
    <property type="evidence" value="ECO:0007669"/>
    <property type="project" value="TreeGrafter"/>
</dbReference>
<evidence type="ECO:0000256" key="2">
    <source>
        <dbReference type="ARBA" id="ARBA00012417"/>
    </source>
</evidence>
<dbReference type="InterPro" id="IPR036397">
    <property type="entry name" value="RNaseH_sf"/>
</dbReference>
<evidence type="ECO:0000256" key="3">
    <source>
        <dbReference type="ARBA" id="ARBA00020352"/>
    </source>
</evidence>
<dbReference type="GO" id="GO:0008408">
    <property type="term" value="F:3'-5' exonuclease activity"/>
    <property type="evidence" value="ECO:0007669"/>
    <property type="project" value="TreeGrafter"/>
</dbReference>
<dbReference type="InterPro" id="IPR006054">
    <property type="entry name" value="DnaQ"/>
</dbReference>
<dbReference type="PANTHER" id="PTHR30231:SF41">
    <property type="entry name" value="DNA POLYMERASE III SUBUNIT EPSILON"/>
    <property type="match status" value="1"/>
</dbReference>
<keyword evidence="7 20" id="KW-0540">Nuclease</keyword>
<evidence type="ECO:0000256" key="19">
    <source>
        <dbReference type="PIRSR" id="PIRSR606309-3"/>
    </source>
</evidence>
<keyword evidence="10 20" id="KW-0269">Exonuclease</keyword>
<evidence type="ECO:0000256" key="10">
    <source>
        <dbReference type="ARBA" id="ARBA00022839"/>
    </source>
</evidence>
<evidence type="ECO:0000256" key="1">
    <source>
        <dbReference type="ARBA" id="ARBA00001936"/>
    </source>
</evidence>
<dbReference type="FunFam" id="3.30.420.10:FF:000012">
    <property type="entry name" value="DNA polymerase III subunit epsilon"/>
    <property type="match status" value="1"/>
</dbReference>
<evidence type="ECO:0000256" key="16">
    <source>
        <dbReference type="ARBA" id="ARBA00049244"/>
    </source>
</evidence>
<feature type="binding site" evidence="18">
    <location>
        <position position="8"/>
    </location>
    <ligand>
        <name>substrate</name>
    </ligand>
</feature>
<evidence type="ECO:0000256" key="6">
    <source>
        <dbReference type="ARBA" id="ARBA00022705"/>
    </source>
</evidence>
<evidence type="ECO:0000259" key="21">
    <source>
        <dbReference type="SMART" id="SM00479"/>
    </source>
</evidence>
<dbReference type="PANTHER" id="PTHR30231">
    <property type="entry name" value="DNA POLYMERASE III SUBUNIT EPSILON"/>
    <property type="match status" value="1"/>
</dbReference>
<organism evidence="22 23">
    <name type="scientific">Acetobacter senegalensis</name>
    <dbReference type="NCBI Taxonomy" id="446692"/>
    <lineage>
        <taxon>Bacteria</taxon>
        <taxon>Pseudomonadati</taxon>
        <taxon>Pseudomonadota</taxon>
        <taxon>Alphaproteobacteria</taxon>
        <taxon>Acetobacterales</taxon>
        <taxon>Acetobacteraceae</taxon>
        <taxon>Acetobacter</taxon>
    </lineage>
</organism>
<dbReference type="NCBIfam" id="NF004316">
    <property type="entry name" value="PRK05711.1"/>
    <property type="match status" value="1"/>
</dbReference>
<feature type="binding site" evidence="18">
    <location>
        <position position="10"/>
    </location>
    <ligand>
        <name>substrate</name>
    </ligand>
</feature>
<evidence type="ECO:0000256" key="4">
    <source>
        <dbReference type="ARBA" id="ARBA00022679"/>
    </source>
</evidence>
<evidence type="ECO:0000256" key="13">
    <source>
        <dbReference type="ARBA" id="ARBA00023211"/>
    </source>
</evidence>
<evidence type="ECO:0000256" key="7">
    <source>
        <dbReference type="ARBA" id="ARBA00022722"/>
    </source>
</evidence>
<evidence type="ECO:0000313" key="22">
    <source>
        <dbReference type="EMBL" id="CEF39737.1"/>
    </source>
</evidence>
<dbReference type="NCBIfam" id="TIGR01406">
    <property type="entry name" value="dnaQ_proteo"/>
    <property type="match status" value="1"/>
</dbReference>
<accession>A0A0U5EQM8</accession>
<dbReference type="CDD" id="cd06131">
    <property type="entry name" value="DNA_pol_III_epsilon_Ecoli_like"/>
    <property type="match status" value="1"/>
</dbReference>
<evidence type="ECO:0000256" key="18">
    <source>
        <dbReference type="PIRSR" id="PIRSR606309-2"/>
    </source>
</evidence>
<feature type="binding site" evidence="18">
    <location>
        <position position="58"/>
    </location>
    <ligand>
        <name>substrate</name>
    </ligand>
</feature>
<evidence type="ECO:0000256" key="5">
    <source>
        <dbReference type="ARBA" id="ARBA00022695"/>
    </source>
</evidence>
<evidence type="ECO:0000256" key="8">
    <source>
        <dbReference type="ARBA" id="ARBA00022723"/>
    </source>
</evidence>
<dbReference type="SUPFAM" id="SSF53098">
    <property type="entry name" value="Ribonuclease H-like"/>
    <property type="match status" value="1"/>
</dbReference>